<dbReference type="SUPFAM" id="SSF52343">
    <property type="entry name" value="Ferredoxin reductase-like, C-terminal NADP-linked domain"/>
    <property type="match status" value="1"/>
</dbReference>
<comment type="cofactor">
    <cofactor evidence="9">
        <name>[2Fe-2S] cluster</name>
        <dbReference type="ChEBI" id="CHEBI:190135"/>
    </cofactor>
</comment>
<dbReference type="SUPFAM" id="SSF63380">
    <property type="entry name" value="Riboflavin synthase domain-like"/>
    <property type="match status" value="1"/>
</dbReference>
<dbReference type="PROSITE" id="PS51384">
    <property type="entry name" value="FAD_FR"/>
    <property type="match status" value="1"/>
</dbReference>
<evidence type="ECO:0000256" key="3">
    <source>
        <dbReference type="ARBA" id="ARBA00022714"/>
    </source>
</evidence>
<evidence type="ECO:0000256" key="7">
    <source>
        <dbReference type="ARBA" id="ARBA00023004"/>
    </source>
</evidence>
<keyword evidence="6" id="KW-0560">Oxidoreductase</keyword>
<evidence type="ECO:0000259" key="11">
    <source>
        <dbReference type="PROSITE" id="PS50006"/>
    </source>
</evidence>
<dbReference type="Gene3D" id="2.40.30.10">
    <property type="entry name" value="Translation factors"/>
    <property type="match status" value="1"/>
</dbReference>
<comment type="caution">
    <text evidence="14">The sequence shown here is derived from an EMBL/GenBank/DDBJ whole genome shotgun (WGS) entry which is preliminary data.</text>
</comment>
<dbReference type="PRINTS" id="PR00406">
    <property type="entry name" value="CYTB5RDTASE"/>
</dbReference>
<dbReference type="Pfam" id="PF00175">
    <property type="entry name" value="NAD_binding_1"/>
    <property type="match status" value="1"/>
</dbReference>
<evidence type="ECO:0008006" key="16">
    <source>
        <dbReference type="Google" id="ProtNLM"/>
    </source>
</evidence>
<dbReference type="PROSITE" id="PS50006">
    <property type="entry name" value="FHA_DOMAIN"/>
    <property type="match status" value="1"/>
</dbReference>
<dbReference type="InterPro" id="IPR008333">
    <property type="entry name" value="Cbr1-like_FAD-bd_dom"/>
</dbReference>
<dbReference type="Gene3D" id="3.10.20.30">
    <property type="match status" value="1"/>
</dbReference>
<organism evidence="14 15">
    <name type="scientific">Bradyrhizobium centrolobii</name>
    <dbReference type="NCBI Taxonomy" id="1505087"/>
    <lineage>
        <taxon>Bacteria</taxon>
        <taxon>Pseudomonadati</taxon>
        <taxon>Pseudomonadota</taxon>
        <taxon>Alphaproteobacteria</taxon>
        <taxon>Hyphomicrobiales</taxon>
        <taxon>Nitrobacteraceae</taxon>
        <taxon>Bradyrhizobium</taxon>
    </lineage>
</organism>
<evidence type="ECO:0000313" key="15">
    <source>
        <dbReference type="Proteomes" id="UP000076959"/>
    </source>
</evidence>
<gene>
    <name evidence="14" type="ORF">AYJ54_41180</name>
</gene>
<dbReference type="InterPro" id="IPR017938">
    <property type="entry name" value="Riboflavin_synthase-like_b-brl"/>
</dbReference>
<dbReference type="InterPro" id="IPR012675">
    <property type="entry name" value="Beta-grasp_dom_sf"/>
</dbReference>
<feature type="domain" description="FAD-binding FR-type" evidence="13">
    <location>
        <begin position="225"/>
        <end position="328"/>
    </location>
</feature>
<keyword evidence="15" id="KW-1185">Reference proteome</keyword>
<dbReference type="Proteomes" id="UP000076959">
    <property type="component" value="Unassembled WGS sequence"/>
</dbReference>
<dbReference type="InterPro" id="IPR039261">
    <property type="entry name" value="FNR_nucleotide-bd"/>
</dbReference>
<dbReference type="PRINTS" id="PR00371">
    <property type="entry name" value="FPNCR"/>
</dbReference>
<dbReference type="AlphaFoldDB" id="A0A176Z3L2"/>
<sequence>MLTVKEHTMTMGDRDGITGSDPQEPAFWGQLFAGLAAPVIVADSPGGWSAPQSETLVRRRKTWVDRLFAGEEPYGNSPDKIVILQNGVEIEDVPIDPLGSWTVVGRHPRAHIQLEAHKLGLFHAAFHKKDGRFYLHAIDLECGTLLDRKKIKAGVPVPLRDGSLVDIPGYQLRIRLANSPVTAGEEIAEAGELAEIPSYFYVPPLSSSALTNLIEDRAAIALWSGGVTSLRVADIIEETADAKTFRLVGEKPLLFSYRPGQFVTLLLTIDGEHIERSYSISSSPSRPHVLELTVKRVPGGRVSNWLCDHVMPGERLTIKGPAGKFSCFDCPASKMLFIGAGSGITPIMSMSRWIVDTTTDVDVKFLVSFKSPADIIFRKELELISARHACFRVAVTLTSAWSGRTESWTGLTGRFDKSMIHALVPDLGQRHVFLCGPEPFAAEVRRILQELGFDQAKLHSESFGSSRVAGGGKRAPKPLALSEPRHRVHFIKSDRTVETDETVTLLELAEAHGIEMDYACRTGSCAECEVSFAGTLSEKPECEKHRRRKENGTALACCSVALSDIEVEA</sequence>
<dbReference type="GO" id="GO:0016491">
    <property type="term" value="F:oxidoreductase activity"/>
    <property type="evidence" value="ECO:0007669"/>
    <property type="project" value="UniProtKB-KW"/>
</dbReference>
<keyword evidence="2" id="KW-0285">Flavoprotein</keyword>
<evidence type="ECO:0000256" key="8">
    <source>
        <dbReference type="ARBA" id="ARBA00023014"/>
    </source>
</evidence>
<dbReference type="EMBL" id="LUUB01000026">
    <property type="protein sequence ID" value="OAF14977.1"/>
    <property type="molecule type" value="Genomic_DNA"/>
</dbReference>
<dbReference type="InterPro" id="IPR001041">
    <property type="entry name" value="2Fe-2S_ferredoxin-type"/>
</dbReference>
<feature type="domain" description="FHA" evidence="11">
    <location>
        <begin position="102"/>
        <end position="151"/>
    </location>
</feature>
<dbReference type="Pfam" id="PF00111">
    <property type="entry name" value="Fer2"/>
    <property type="match status" value="1"/>
</dbReference>
<dbReference type="Gene3D" id="3.40.50.80">
    <property type="entry name" value="Nucleotide-binding domain of ferredoxin-NADP reductase (FNR) module"/>
    <property type="match status" value="1"/>
</dbReference>
<dbReference type="CDD" id="cd06215">
    <property type="entry name" value="FNR_iron_sulfur_binding_1"/>
    <property type="match status" value="1"/>
</dbReference>
<evidence type="ECO:0000256" key="4">
    <source>
        <dbReference type="ARBA" id="ARBA00022723"/>
    </source>
</evidence>
<evidence type="ECO:0000259" key="13">
    <source>
        <dbReference type="PROSITE" id="PS51384"/>
    </source>
</evidence>
<evidence type="ECO:0000256" key="6">
    <source>
        <dbReference type="ARBA" id="ARBA00023002"/>
    </source>
</evidence>
<dbReference type="InterPro" id="IPR050415">
    <property type="entry name" value="MRET"/>
</dbReference>
<keyword evidence="8" id="KW-0411">Iron-sulfur</keyword>
<dbReference type="InterPro" id="IPR001709">
    <property type="entry name" value="Flavoprot_Pyr_Nucl_cyt_Rdtase"/>
</dbReference>
<evidence type="ECO:0000256" key="2">
    <source>
        <dbReference type="ARBA" id="ARBA00022630"/>
    </source>
</evidence>
<dbReference type="SUPFAM" id="SSF54292">
    <property type="entry name" value="2Fe-2S ferredoxin-like"/>
    <property type="match status" value="1"/>
</dbReference>
<dbReference type="InterPro" id="IPR008984">
    <property type="entry name" value="SMAD_FHA_dom_sf"/>
</dbReference>
<keyword evidence="5" id="KW-0274">FAD</keyword>
<accession>A0A176Z3L2</accession>
<dbReference type="PANTHER" id="PTHR47354:SF6">
    <property type="entry name" value="NADH OXIDOREDUCTASE HCR"/>
    <property type="match status" value="1"/>
</dbReference>
<dbReference type="InterPro" id="IPR036010">
    <property type="entry name" value="2Fe-2S_ferredoxin-like_sf"/>
</dbReference>
<keyword evidence="4" id="KW-0479">Metal-binding</keyword>
<dbReference type="Gene3D" id="2.60.200.20">
    <property type="match status" value="1"/>
</dbReference>
<dbReference type="Pfam" id="PF00498">
    <property type="entry name" value="FHA"/>
    <property type="match status" value="1"/>
</dbReference>
<feature type="domain" description="2Fe-2S ferredoxin-type" evidence="12">
    <location>
        <begin position="486"/>
        <end position="569"/>
    </location>
</feature>
<comment type="similarity">
    <text evidence="10">In the N-terminal section; belongs to the FAD-binding oxidoreductase type 6 family.</text>
</comment>
<evidence type="ECO:0000256" key="9">
    <source>
        <dbReference type="ARBA" id="ARBA00034078"/>
    </source>
</evidence>
<evidence type="ECO:0000256" key="10">
    <source>
        <dbReference type="ARBA" id="ARBA00061434"/>
    </source>
</evidence>
<reference evidence="14 15" key="1">
    <citation type="submission" date="2016-03" db="EMBL/GenBank/DDBJ databases">
        <title>Draft Genome Sequence of the Strain BR 10245 (Bradyrhizobium sp.) isolated from nodules of Centrolobium paraense.</title>
        <authorList>
            <person name="Simoes-Araujo J.L.Sr."/>
            <person name="Barauna A.C."/>
            <person name="Silva K."/>
            <person name="Zilli J.E."/>
        </authorList>
    </citation>
    <scope>NUCLEOTIDE SEQUENCE [LARGE SCALE GENOMIC DNA]</scope>
    <source>
        <strain evidence="14 15">BR 10245</strain>
    </source>
</reference>
<dbReference type="CDD" id="cd00207">
    <property type="entry name" value="fer2"/>
    <property type="match status" value="1"/>
</dbReference>
<evidence type="ECO:0000259" key="12">
    <source>
        <dbReference type="PROSITE" id="PS51085"/>
    </source>
</evidence>
<dbReference type="GO" id="GO:0051537">
    <property type="term" value="F:2 iron, 2 sulfur cluster binding"/>
    <property type="evidence" value="ECO:0007669"/>
    <property type="project" value="UniProtKB-KW"/>
</dbReference>
<dbReference type="Pfam" id="PF00970">
    <property type="entry name" value="FAD_binding_6"/>
    <property type="match status" value="1"/>
</dbReference>
<protein>
    <recommendedName>
        <fullName evidence="16">Ferredoxin</fullName>
    </recommendedName>
</protein>
<dbReference type="InterPro" id="IPR017927">
    <property type="entry name" value="FAD-bd_FR_type"/>
</dbReference>
<dbReference type="InterPro" id="IPR001433">
    <property type="entry name" value="OxRdtase_FAD/NAD-bd"/>
</dbReference>
<evidence type="ECO:0000256" key="1">
    <source>
        <dbReference type="ARBA" id="ARBA00001974"/>
    </source>
</evidence>
<dbReference type="STRING" id="1505087.AYJ54_41180"/>
<evidence type="ECO:0000256" key="5">
    <source>
        <dbReference type="ARBA" id="ARBA00022827"/>
    </source>
</evidence>
<dbReference type="GO" id="GO:0046872">
    <property type="term" value="F:metal ion binding"/>
    <property type="evidence" value="ECO:0007669"/>
    <property type="project" value="UniProtKB-KW"/>
</dbReference>
<dbReference type="PROSITE" id="PS51085">
    <property type="entry name" value="2FE2S_FER_2"/>
    <property type="match status" value="1"/>
</dbReference>
<dbReference type="CDD" id="cd00060">
    <property type="entry name" value="FHA"/>
    <property type="match status" value="1"/>
</dbReference>
<keyword evidence="7" id="KW-0408">Iron</keyword>
<keyword evidence="3" id="KW-0001">2Fe-2S</keyword>
<evidence type="ECO:0000313" key="14">
    <source>
        <dbReference type="EMBL" id="OAF14977.1"/>
    </source>
</evidence>
<name>A0A176Z3L2_9BRAD</name>
<proteinExistence type="inferred from homology"/>
<comment type="cofactor">
    <cofactor evidence="1">
        <name>FAD</name>
        <dbReference type="ChEBI" id="CHEBI:57692"/>
    </cofactor>
</comment>
<dbReference type="PANTHER" id="PTHR47354">
    <property type="entry name" value="NADH OXIDOREDUCTASE HCR"/>
    <property type="match status" value="1"/>
</dbReference>
<dbReference type="InterPro" id="IPR000253">
    <property type="entry name" value="FHA_dom"/>
</dbReference>
<dbReference type="SUPFAM" id="SSF49879">
    <property type="entry name" value="SMAD/FHA domain"/>
    <property type="match status" value="1"/>
</dbReference>